<keyword evidence="1 6" id="KW-0597">Phosphoprotein</keyword>
<feature type="domain" description="OmpR/PhoB-type" evidence="9">
    <location>
        <begin position="126"/>
        <end position="225"/>
    </location>
</feature>
<evidence type="ECO:0000256" key="5">
    <source>
        <dbReference type="ARBA" id="ARBA00023163"/>
    </source>
</evidence>
<proteinExistence type="predicted"/>
<dbReference type="InterPro" id="IPR001867">
    <property type="entry name" value="OmpR/PhoB-type_DNA-bd"/>
</dbReference>
<evidence type="ECO:0000256" key="2">
    <source>
        <dbReference type="ARBA" id="ARBA00023012"/>
    </source>
</evidence>
<evidence type="ECO:0000313" key="11">
    <source>
        <dbReference type="Proteomes" id="UP000319908"/>
    </source>
</evidence>
<dbReference type="GO" id="GO:0000156">
    <property type="term" value="F:phosphorelay response regulator activity"/>
    <property type="evidence" value="ECO:0007669"/>
    <property type="project" value="TreeGrafter"/>
</dbReference>
<dbReference type="Gene3D" id="1.10.10.10">
    <property type="entry name" value="Winged helix-like DNA-binding domain superfamily/Winged helix DNA-binding domain"/>
    <property type="match status" value="1"/>
</dbReference>
<dbReference type="PROSITE" id="PS51755">
    <property type="entry name" value="OMPR_PHOB"/>
    <property type="match status" value="1"/>
</dbReference>
<dbReference type="GO" id="GO:0005829">
    <property type="term" value="C:cytosol"/>
    <property type="evidence" value="ECO:0007669"/>
    <property type="project" value="TreeGrafter"/>
</dbReference>
<dbReference type="SUPFAM" id="SSF52172">
    <property type="entry name" value="CheY-like"/>
    <property type="match status" value="1"/>
</dbReference>
<evidence type="ECO:0000256" key="4">
    <source>
        <dbReference type="ARBA" id="ARBA00023125"/>
    </source>
</evidence>
<dbReference type="InterPro" id="IPR039420">
    <property type="entry name" value="WalR-like"/>
</dbReference>
<dbReference type="GO" id="GO:0032993">
    <property type="term" value="C:protein-DNA complex"/>
    <property type="evidence" value="ECO:0007669"/>
    <property type="project" value="TreeGrafter"/>
</dbReference>
<name>A0A5C6C244_9BACT</name>
<dbReference type="FunFam" id="3.40.50.2300:FF:000001">
    <property type="entry name" value="DNA-binding response regulator PhoB"/>
    <property type="match status" value="1"/>
</dbReference>
<dbReference type="PROSITE" id="PS50110">
    <property type="entry name" value="RESPONSE_REGULATORY"/>
    <property type="match status" value="1"/>
</dbReference>
<dbReference type="Gene3D" id="3.40.50.2300">
    <property type="match status" value="1"/>
</dbReference>
<dbReference type="Pfam" id="PF00072">
    <property type="entry name" value="Response_reg"/>
    <property type="match status" value="1"/>
</dbReference>
<gene>
    <name evidence="10" type="primary">yycF_1</name>
    <name evidence="10" type="ORF">Poly21_03100</name>
</gene>
<feature type="domain" description="Response regulatory" evidence="8">
    <location>
        <begin position="4"/>
        <end position="118"/>
    </location>
</feature>
<accession>A0A5C6C244</accession>
<dbReference type="Pfam" id="PF00486">
    <property type="entry name" value="Trans_reg_C"/>
    <property type="match status" value="1"/>
</dbReference>
<dbReference type="EMBL" id="SJPU01000001">
    <property type="protein sequence ID" value="TWU18155.1"/>
    <property type="molecule type" value="Genomic_DNA"/>
</dbReference>
<dbReference type="CDD" id="cd00383">
    <property type="entry name" value="trans_reg_C"/>
    <property type="match status" value="1"/>
</dbReference>
<dbReference type="OrthoDB" id="272875at2"/>
<dbReference type="Proteomes" id="UP000319908">
    <property type="component" value="Unassembled WGS sequence"/>
</dbReference>
<dbReference type="PANTHER" id="PTHR48111">
    <property type="entry name" value="REGULATOR OF RPOS"/>
    <property type="match status" value="1"/>
</dbReference>
<reference evidence="10 11" key="1">
    <citation type="journal article" date="2020" name="Antonie Van Leeuwenhoek">
        <title>Rhodopirellula heiligendammensis sp. nov., Rhodopirellula pilleata sp. nov., and Rhodopirellula solitaria sp. nov. isolated from natural or artificial marine surfaces in Northern Germany and California, USA, and emended description of the genus Rhodopirellula.</title>
        <authorList>
            <person name="Kallscheuer N."/>
            <person name="Wiegand S."/>
            <person name="Jogler M."/>
            <person name="Boedeker C."/>
            <person name="Peeters S.H."/>
            <person name="Rast P."/>
            <person name="Heuer A."/>
            <person name="Jetten M.S.M."/>
            <person name="Rohde M."/>
            <person name="Jogler C."/>
        </authorList>
    </citation>
    <scope>NUCLEOTIDE SEQUENCE [LARGE SCALE GENOMIC DNA]</scope>
    <source>
        <strain evidence="10 11">Poly21</strain>
    </source>
</reference>
<dbReference type="AlphaFoldDB" id="A0A5C6C244"/>
<keyword evidence="3" id="KW-0805">Transcription regulation</keyword>
<dbReference type="GO" id="GO:0006355">
    <property type="term" value="P:regulation of DNA-templated transcription"/>
    <property type="evidence" value="ECO:0007669"/>
    <property type="project" value="InterPro"/>
</dbReference>
<sequence>MSLSVLIIEDDRALQRGLQDNFTDAGYRVQAALDGEVGLQLAVASAPDLVVLDIMLPEMNGYHVCREIRRKGLDCHVIMLTAKGQEDDIVRGLEIGADDYMTKPFSIRELMARADRLIQRRRAAEVDQFCFGRFNLNLDACQLTRDDREIALTSKEFGLLKHLLQFRGQARTRQQILERVWGDPFIVSGRSVDRCVTTLRHKIEPDAQRPTWIQTVRDIGYRFTDERSPEIGPIQ</sequence>
<evidence type="ECO:0000313" key="10">
    <source>
        <dbReference type="EMBL" id="TWU18155.1"/>
    </source>
</evidence>
<feature type="modified residue" description="4-aspartylphosphate" evidence="6">
    <location>
        <position position="53"/>
    </location>
</feature>
<feature type="DNA-binding region" description="OmpR/PhoB-type" evidence="7">
    <location>
        <begin position="126"/>
        <end position="225"/>
    </location>
</feature>
<comment type="caution">
    <text evidence="10">The sequence shown here is derived from an EMBL/GenBank/DDBJ whole genome shotgun (WGS) entry which is preliminary data.</text>
</comment>
<dbReference type="PANTHER" id="PTHR48111:SF1">
    <property type="entry name" value="TWO-COMPONENT RESPONSE REGULATOR ORR33"/>
    <property type="match status" value="1"/>
</dbReference>
<keyword evidence="2" id="KW-0902">Two-component regulatory system</keyword>
<keyword evidence="4 7" id="KW-0238">DNA-binding</keyword>
<dbReference type="RefSeq" id="WP_146405248.1">
    <property type="nucleotide sequence ID" value="NZ_SJPU01000001.1"/>
</dbReference>
<dbReference type="CDD" id="cd17574">
    <property type="entry name" value="REC_OmpR"/>
    <property type="match status" value="1"/>
</dbReference>
<dbReference type="SMART" id="SM00448">
    <property type="entry name" value="REC"/>
    <property type="match status" value="1"/>
</dbReference>
<evidence type="ECO:0000256" key="3">
    <source>
        <dbReference type="ARBA" id="ARBA00023015"/>
    </source>
</evidence>
<evidence type="ECO:0000259" key="9">
    <source>
        <dbReference type="PROSITE" id="PS51755"/>
    </source>
</evidence>
<dbReference type="SMART" id="SM00862">
    <property type="entry name" value="Trans_reg_C"/>
    <property type="match status" value="1"/>
</dbReference>
<protein>
    <submittedName>
        <fullName evidence="10">Transcriptional regulatory protein YycF</fullName>
    </submittedName>
</protein>
<evidence type="ECO:0000256" key="1">
    <source>
        <dbReference type="ARBA" id="ARBA00022553"/>
    </source>
</evidence>
<dbReference type="Gene3D" id="6.10.250.690">
    <property type="match status" value="1"/>
</dbReference>
<dbReference type="GO" id="GO:0000976">
    <property type="term" value="F:transcription cis-regulatory region binding"/>
    <property type="evidence" value="ECO:0007669"/>
    <property type="project" value="TreeGrafter"/>
</dbReference>
<evidence type="ECO:0000256" key="7">
    <source>
        <dbReference type="PROSITE-ProRule" id="PRU01091"/>
    </source>
</evidence>
<dbReference type="InterPro" id="IPR036388">
    <property type="entry name" value="WH-like_DNA-bd_sf"/>
</dbReference>
<organism evidence="10 11">
    <name type="scientific">Allorhodopirellula heiligendammensis</name>
    <dbReference type="NCBI Taxonomy" id="2714739"/>
    <lineage>
        <taxon>Bacteria</taxon>
        <taxon>Pseudomonadati</taxon>
        <taxon>Planctomycetota</taxon>
        <taxon>Planctomycetia</taxon>
        <taxon>Pirellulales</taxon>
        <taxon>Pirellulaceae</taxon>
        <taxon>Allorhodopirellula</taxon>
    </lineage>
</organism>
<keyword evidence="11" id="KW-1185">Reference proteome</keyword>
<evidence type="ECO:0000256" key="6">
    <source>
        <dbReference type="PROSITE-ProRule" id="PRU00169"/>
    </source>
</evidence>
<dbReference type="InterPro" id="IPR001789">
    <property type="entry name" value="Sig_transdc_resp-reg_receiver"/>
</dbReference>
<evidence type="ECO:0000259" key="8">
    <source>
        <dbReference type="PROSITE" id="PS50110"/>
    </source>
</evidence>
<dbReference type="InterPro" id="IPR011006">
    <property type="entry name" value="CheY-like_superfamily"/>
</dbReference>
<keyword evidence="5" id="KW-0804">Transcription</keyword>